<sequence length="194" mass="21349">MGSGEDDLIELVTTETDSKENSKKRQDPPPEQQPLDDDDRPLGSVRQGSGQPSPEEESVRKRRQADLARKPLISFGPDDELPSVSSSPRSSTSDRDYPAFSTGPSQPNPSSSDASRSMEEGRGRFHAPHTRELEEPDVDAPIPSLVGGTLDQMVGMTLKTVGTVMRDKELQEMGAKRMEVGKEEMKEARSQGRW</sequence>
<name>A0A261Y4B2_9FUNG</name>
<feature type="compositionally biased region" description="Basic and acidic residues" evidence="1">
    <location>
        <begin position="16"/>
        <end position="28"/>
    </location>
</feature>
<feature type="region of interest" description="Disordered" evidence="1">
    <location>
        <begin position="1"/>
        <end position="146"/>
    </location>
</feature>
<gene>
    <name evidence="2" type="ORF">BZG36_01604</name>
</gene>
<organism evidence="2 3">
    <name type="scientific">Bifiguratus adelaidae</name>
    <dbReference type="NCBI Taxonomy" id="1938954"/>
    <lineage>
        <taxon>Eukaryota</taxon>
        <taxon>Fungi</taxon>
        <taxon>Fungi incertae sedis</taxon>
        <taxon>Mucoromycota</taxon>
        <taxon>Mucoromycotina</taxon>
        <taxon>Endogonomycetes</taxon>
        <taxon>Endogonales</taxon>
        <taxon>Endogonales incertae sedis</taxon>
        <taxon>Bifiguratus</taxon>
    </lineage>
</organism>
<comment type="caution">
    <text evidence="2">The sequence shown here is derived from an EMBL/GenBank/DDBJ whole genome shotgun (WGS) entry which is preliminary data.</text>
</comment>
<feature type="compositionally biased region" description="Basic and acidic residues" evidence="1">
    <location>
        <begin position="116"/>
        <end position="133"/>
    </location>
</feature>
<dbReference type="AlphaFoldDB" id="A0A261Y4B2"/>
<protein>
    <submittedName>
        <fullName evidence="2">Uncharacterized protein</fullName>
    </submittedName>
</protein>
<dbReference type="Proteomes" id="UP000242875">
    <property type="component" value="Unassembled WGS sequence"/>
</dbReference>
<feature type="compositionally biased region" description="Low complexity" evidence="1">
    <location>
        <begin position="82"/>
        <end position="91"/>
    </location>
</feature>
<feature type="region of interest" description="Disordered" evidence="1">
    <location>
        <begin position="175"/>
        <end position="194"/>
    </location>
</feature>
<evidence type="ECO:0000313" key="3">
    <source>
        <dbReference type="Proteomes" id="UP000242875"/>
    </source>
</evidence>
<accession>A0A261Y4B2</accession>
<proteinExistence type="predicted"/>
<evidence type="ECO:0000313" key="2">
    <source>
        <dbReference type="EMBL" id="OZJ05470.1"/>
    </source>
</evidence>
<dbReference type="EMBL" id="MVBO01000015">
    <property type="protein sequence ID" value="OZJ05470.1"/>
    <property type="molecule type" value="Genomic_DNA"/>
</dbReference>
<keyword evidence="3" id="KW-1185">Reference proteome</keyword>
<evidence type="ECO:0000256" key="1">
    <source>
        <dbReference type="SAM" id="MobiDB-lite"/>
    </source>
</evidence>
<feature type="compositionally biased region" description="Polar residues" evidence="1">
    <location>
        <begin position="102"/>
        <end position="115"/>
    </location>
</feature>
<reference evidence="2 3" key="1">
    <citation type="journal article" date="2017" name="Mycologia">
        <title>Bifiguratus adelaidae, gen. et sp. nov., a new member of Mucoromycotina in endophytic and soil-dwelling habitats.</title>
        <authorList>
            <person name="Torres-Cruz T.J."/>
            <person name="Billingsley Tobias T.L."/>
            <person name="Almatruk M."/>
            <person name="Hesse C."/>
            <person name="Kuske C.R."/>
            <person name="Desiro A."/>
            <person name="Benucci G.M."/>
            <person name="Bonito G."/>
            <person name="Stajich J.E."/>
            <person name="Dunlap C."/>
            <person name="Arnold A.E."/>
            <person name="Porras-Alfaro A."/>
        </authorList>
    </citation>
    <scope>NUCLEOTIDE SEQUENCE [LARGE SCALE GENOMIC DNA]</scope>
    <source>
        <strain evidence="2 3">AZ0501</strain>
    </source>
</reference>